<evidence type="ECO:0000256" key="13">
    <source>
        <dbReference type="ARBA" id="ARBA00023237"/>
    </source>
</evidence>
<name>A0AA95HAI9_9GAMM</name>
<dbReference type="GO" id="GO:0015159">
    <property type="term" value="F:polysaccharide transmembrane transporter activity"/>
    <property type="evidence" value="ECO:0007669"/>
    <property type="project" value="InterPro"/>
</dbReference>
<evidence type="ECO:0000256" key="9">
    <source>
        <dbReference type="ARBA" id="ARBA00023065"/>
    </source>
</evidence>
<evidence type="ECO:0000256" key="14">
    <source>
        <dbReference type="ARBA" id="ARBA00023288"/>
    </source>
</evidence>
<dbReference type="KEGG" id="tdu:QJT80_04250"/>
<dbReference type="PANTHER" id="PTHR33619:SF3">
    <property type="entry name" value="POLYSACCHARIDE EXPORT PROTEIN GFCE-RELATED"/>
    <property type="match status" value="1"/>
</dbReference>
<evidence type="ECO:0000256" key="4">
    <source>
        <dbReference type="ARBA" id="ARBA00022452"/>
    </source>
</evidence>
<accession>A0AA95HAI9</accession>
<reference evidence="17" key="1">
    <citation type="journal article" date="2023" name="Int. J. Mol. Sci.">
        <title>Metagenomics Revealed a New Genus 'Candidatus Thiocaldithrix dubininis' gen. nov., sp. nov. and a New Species 'Candidatus Thiothrix putei' sp. nov. in the Family Thiotrichaceae, Some Members of Which Have Traits of Both Na+- and H+-Motive Energetics.</title>
        <authorList>
            <person name="Ravin N.V."/>
            <person name="Muntyan M.S."/>
            <person name="Smolyakov D.D."/>
            <person name="Rudenko T.S."/>
            <person name="Beletsky A.V."/>
            <person name="Mardanov A.V."/>
            <person name="Grabovich M.Y."/>
        </authorList>
    </citation>
    <scope>NUCLEOTIDE SEQUENCE</scope>
    <source>
        <strain evidence="17">GKL-01</strain>
    </source>
</reference>
<dbReference type="PROSITE" id="PS51257">
    <property type="entry name" value="PROKAR_LIPOPROTEIN"/>
    <property type="match status" value="1"/>
</dbReference>
<keyword evidence="3" id="KW-0813">Transport</keyword>
<keyword evidence="12" id="KW-0564">Palmitate</keyword>
<dbReference type="PANTHER" id="PTHR33619">
    <property type="entry name" value="POLYSACCHARIDE EXPORT PROTEIN GFCE-RELATED"/>
    <property type="match status" value="1"/>
</dbReference>
<comment type="similarity">
    <text evidence="2">Belongs to the BexD/CtrA/VexA family.</text>
</comment>
<keyword evidence="4" id="KW-1134">Transmembrane beta strand</keyword>
<dbReference type="InterPro" id="IPR054765">
    <property type="entry name" value="SLBB_dom"/>
</dbReference>
<dbReference type="GO" id="GO:0009279">
    <property type="term" value="C:cell outer membrane"/>
    <property type="evidence" value="ECO:0007669"/>
    <property type="project" value="UniProtKB-SubCell"/>
</dbReference>
<proteinExistence type="inferred from homology"/>
<gene>
    <name evidence="17" type="ORF">QJT80_04250</name>
</gene>
<evidence type="ECO:0000256" key="2">
    <source>
        <dbReference type="ARBA" id="ARBA00009450"/>
    </source>
</evidence>
<dbReference type="AlphaFoldDB" id="A0AA95HAI9"/>
<dbReference type="InterPro" id="IPR003715">
    <property type="entry name" value="Poly_export_N"/>
</dbReference>
<evidence type="ECO:0000259" key="16">
    <source>
        <dbReference type="Pfam" id="PF22461"/>
    </source>
</evidence>
<dbReference type="EMBL" id="CP124755">
    <property type="protein sequence ID" value="WGZ91689.1"/>
    <property type="molecule type" value="Genomic_DNA"/>
</dbReference>
<evidence type="ECO:0000256" key="3">
    <source>
        <dbReference type="ARBA" id="ARBA00022448"/>
    </source>
</evidence>
<dbReference type="InterPro" id="IPR049712">
    <property type="entry name" value="Poly_export"/>
</dbReference>
<evidence type="ECO:0000256" key="6">
    <source>
        <dbReference type="ARBA" id="ARBA00022692"/>
    </source>
</evidence>
<evidence type="ECO:0000313" key="17">
    <source>
        <dbReference type="EMBL" id="WGZ91689.1"/>
    </source>
</evidence>
<dbReference type="GO" id="GO:0046930">
    <property type="term" value="C:pore complex"/>
    <property type="evidence" value="ECO:0007669"/>
    <property type="project" value="UniProtKB-KW"/>
</dbReference>
<evidence type="ECO:0000256" key="8">
    <source>
        <dbReference type="ARBA" id="ARBA00023047"/>
    </source>
</evidence>
<keyword evidence="14" id="KW-0449">Lipoprotein</keyword>
<reference evidence="17" key="2">
    <citation type="submission" date="2023-04" db="EMBL/GenBank/DDBJ databases">
        <authorList>
            <person name="Beletskiy A.V."/>
            <person name="Mardanov A.V."/>
            <person name="Ravin N.V."/>
        </authorList>
    </citation>
    <scope>NUCLEOTIDE SEQUENCE</scope>
    <source>
        <strain evidence="17">GKL-01</strain>
    </source>
</reference>
<dbReference type="Gene3D" id="3.10.560.10">
    <property type="entry name" value="Outer membrane lipoprotein wza domain like"/>
    <property type="match status" value="1"/>
</dbReference>
<keyword evidence="11" id="KW-0472">Membrane</keyword>
<keyword evidence="5" id="KW-0762">Sugar transport</keyword>
<keyword evidence="10" id="KW-0626">Porin</keyword>
<sequence length="238" mass="26108">MLKISRNSIYMLVVASCINTACTSTTTVKSQTDYTTIVPTSDLYALPAVEEYKIGLGDLLEIKVFQAAELSGETRVDTNGNISLPLIGVIYVQGLTKTQVEQQLQNLLARNLLQNPQVTIFIKEFTAQRVTVEGSVAKPGVFPIQGRMTLLQALALAGGPVDLANQKKVLLFRRLNNQVKVYEVNLAAIRKAQMPDPYLQNDDRIVVARSEARFLVREAGTVLSPLGSLSYIINNLAN</sequence>
<dbReference type="Proteomes" id="UP001300672">
    <property type="component" value="Chromosome"/>
</dbReference>
<evidence type="ECO:0000259" key="15">
    <source>
        <dbReference type="Pfam" id="PF02563"/>
    </source>
</evidence>
<evidence type="ECO:0000256" key="12">
    <source>
        <dbReference type="ARBA" id="ARBA00023139"/>
    </source>
</evidence>
<evidence type="ECO:0000256" key="11">
    <source>
        <dbReference type="ARBA" id="ARBA00023136"/>
    </source>
</evidence>
<dbReference type="GO" id="GO:0015288">
    <property type="term" value="F:porin activity"/>
    <property type="evidence" value="ECO:0007669"/>
    <property type="project" value="UniProtKB-KW"/>
</dbReference>
<keyword evidence="6" id="KW-0812">Transmembrane</keyword>
<feature type="domain" description="SLBB" evidence="16">
    <location>
        <begin position="128"/>
        <end position="207"/>
    </location>
</feature>
<protein>
    <submittedName>
        <fullName evidence="17">Polysaccharide biosynthesis/export family protein</fullName>
    </submittedName>
</protein>
<dbReference type="GO" id="GO:0006811">
    <property type="term" value="P:monoatomic ion transport"/>
    <property type="evidence" value="ECO:0007669"/>
    <property type="project" value="UniProtKB-KW"/>
</dbReference>
<evidence type="ECO:0000256" key="5">
    <source>
        <dbReference type="ARBA" id="ARBA00022597"/>
    </source>
</evidence>
<keyword evidence="13" id="KW-0998">Cell outer membrane</keyword>
<evidence type="ECO:0000256" key="7">
    <source>
        <dbReference type="ARBA" id="ARBA00022729"/>
    </source>
</evidence>
<feature type="domain" description="Polysaccharide export protein N-terminal" evidence="15">
    <location>
        <begin position="48"/>
        <end position="122"/>
    </location>
</feature>
<evidence type="ECO:0000256" key="10">
    <source>
        <dbReference type="ARBA" id="ARBA00023114"/>
    </source>
</evidence>
<keyword evidence="9" id="KW-0406">Ion transport</keyword>
<keyword evidence="7" id="KW-0732">Signal</keyword>
<comment type="subcellular location">
    <subcellularLocation>
        <location evidence="1">Cell outer membrane</location>
        <topology evidence="1">Multi-pass membrane protein</topology>
    </subcellularLocation>
</comment>
<evidence type="ECO:0000256" key="1">
    <source>
        <dbReference type="ARBA" id="ARBA00004571"/>
    </source>
</evidence>
<dbReference type="Pfam" id="PF02563">
    <property type="entry name" value="Poly_export"/>
    <property type="match status" value="1"/>
</dbReference>
<organism evidence="17">
    <name type="scientific">Candidatus Thiocaldithrix dubininis</name>
    <dbReference type="NCBI Taxonomy" id="3080823"/>
    <lineage>
        <taxon>Bacteria</taxon>
        <taxon>Pseudomonadati</taxon>
        <taxon>Pseudomonadota</taxon>
        <taxon>Gammaproteobacteria</taxon>
        <taxon>Thiotrichales</taxon>
        <taxon>Thiotrichaceae</taxon>
        <taxon>Candidatus Thiocaldithrix</taxon>
    </lineage>
</organism>
<dbReference type="Pfam" id="PF22461">
    <property type="entry name" value="SLBB_2"/>
    <property type="match status" value="1"/>
</dbReference>
<keyword evidence="8" id="KW-0625">Polysaccharide transport</keyword>